<dbReference type="RefSeq" id="WP_106140710.1">
    <property type="nucleotide sequence ID" value="NZ_PVTE01000038.1"/>
</dbReference>
<name>A0A2T0RUI0_9BACT</name>
<reference evidence="1 2" key="1">
    <citation type="submission" date="2018-03" db="EMBL/GenBank/DDBJ databases">
        <title>Genomic Encyclopedia of Archaeal and Bacterial Type Strains, Phase II (KMG-II): from individual species to whole genera.</title>
        <authorList>
            <person name="Goeker M."/>
        </authorList>
    </citation>
    <scope>NUCLEOTIDE SEQUENCE [LARGE SCALE GENOMIC DNA]</scope>
    <source>
        <strain evidence="1 2">DSM 28354</strain>
    </source>
</reference>
<evidence type="ECO:0000313" key="2">
    <source>
        <dbReference type="Proteomes" id="UP000238375"/>
    </source>
</evidence>
<sequence>MATDELKLLLHRQIDRLDDPQDVQDLLLTVSEFIGQRTNVFTETPELQTQLAKTLATISTAQLTSHNDVAKQAKQWITR</sequence>
<keyword evidence="2" id="KW-1185">Reference proteome</keyword>
<evidence type="ECO:0000313" key="1">
    <source>
        <dbReference type="EMBL" id="PRY24807.1"/>
    </source>
</evidence>
<dbReference type="AlphaFoldDB" id="A0A2T0RUI0"/>
<protein>
    <submittedName>
        <fullName evidence="1">Uncharacterized protein</fullName>
    </submittedName>
</protein>
<comment type="caution">
    <text evidence="1">The sequence shown here is derived from an EMBL/GenBank/DDBJ whole genome shotgun (WGS) entry which is preliminary data.</text>
</comment>
<dbReference type="OrthoDB" id="962916at2"/>
<proteinExistence type="predicted"/>
<gene>
    <name evidence="1" type="ORF">CLV58_13815</name>
</gene>
<dbReference type="EMBL" id="PVTE01000038">
    <property type="protein sequence ID" value="PRY24807.1"/>
    <property type="molecule type" value="Genomic_DNA"/>
</dbReference>
<organism evidence="1 2">
    <name type="scientific">Spirosoma oryzae</name>
    <dbReference type="NCBI Taxonomy" id="1469603"/>
    <lineage>
        <taxon>Bacteria</taxon>
        <taxon>Pseudomonadati</taxon>
        <taxon>Bacteroidota</taxon>
        <taxon>Cytophagia</taxon>
        <taxon>Cytophagales</taxon>
        <taxon>Cytophagaceae</taxon>
        <taxon>Spirosoma</taxon>
    </lineage>
</organism>
<dbReference type="Proteomes" id="UP000238375">
    <property type="component" value="Unassembled WGS sequence"/>
</dbReference>
<accession>A0A2T0RUI0</accession>